<dbReference type="Proteomes" id="UP000033203">
    <property type="component" value="Unassembled WGS sequence"/>
</dbReference>
<evidence type="ECO:0000313" key="4">
    <source>
        <dbReference type="Proteomes" id="UP000033203"/>
    </source>
</evidence>
<proteinExistence type="predicted"/>
<gene>
    <name evidence="3" type="ORF">SR41_11455</name>
</gene>
<dbReference type="InterPro" id="IPR043128">
    <property type="entry name" value="Rev_trsase/Diguanyl_cyclase"/>
</dbReference>
<feature type="domain" description="EAL" evidence="1">
    <location>
        <begin position="299"/>
        <end position="555"/>
    </location>
</feature>
<organism evidence="3 4">
    <name type="scientific">Sphingomonas melonis</name>
    <dbReference type="NCBI Taxonomy" id="152682"/>
    <lineage>
        <taxon>Bacteria</taxon>
        <taxon>Pseudomonadati</taxon>
        <taxon>Pseudomonadota</taxon>
        <taxon>Alphaproteobacteria</taxon>
        <taxon>Sphingomonadales</taxon>
        <taxon>Sphingomonadaceae</taxon>
        <taxon>Sphingomonas</taxon>
    </lineage>
</organism>
<accession>A0A0D1M526</accession>
<dbReference type="PANTHER" id="PTHR44757">
    <property type="entry name" value="DIGUANYLATE CYCLASE DGCP"/>
    <property type="match status" value="1"/>
</dbReference>
<evidence type="ECO:0000259" key="2">
    <source>
        <dbReference type="PROSITE" id="PS50887"/>
    </source>
</evidence>
<dbReference type="PROSITE" id="PS50887">
    <property type="entry name" value="GGDEF"/>
    <property type="match status" value="1"/>
</dbReference>
<dbReference type="InterPro" id="IPR000160">
    <property type="entry name" value="GGDEF_dom"/>
</dbReference>
<protein>
    <submittedName>
        <fullName evidence="3">Diguanylate cyclase</fullName>
    </submittedName>
</protein>
<dbReference type="PROSITE" id="PS50883">
    <property type="entry name" value="EAL"/>
    <property type="match status" value="1"/>
</dbReference>
<dbReference type="AlphaFoldDB" id="A0A0D1M526"/>
<evidence type="ECO:0000259" key="1">
    <source>
        <dbReference type="PROSITE" id="PS50883"/>
    </source>
</evidence>
<dbReference type="NCBIfam" id="TIGR00254">
    <property type="entry name" value="GGDEF"/>
    <property type="match status" value="1"/>
</dbReference>
<comment type="caution">
    <text evidence="3">The sequence shown here is derived from an EMBL/GenBank/DDBJ whole genome shotgun (WGS) entry which is preliminary data.</text>
</comment>
<name>A0A0D1M526_9SPHN</name>
<dbReference type="Gene3D" id="3.30.70.270">
    <property type="match status" value="1"/>
</dbReference>
<dbReference type="SUPFAM" id="SSF55073">
    <property type="entry name" value="Nucleotide cyclase"/>
    <property type="match status" value="1"/>
</dbReference>
<dbReference type="CDD" id="cd01949">
    <property type="entry name" value="GGDEF"/>
    <property type="match status" value="1"/>
</dbReference>
<dbReference type="Pfam" id="PF00563">
    <property type="entry name" value="EAL"/>
    <property type="match status" value="1"/>
</dbReference>
<evidence type="ECO:0000313" key="3">
    <source>
        <dbReference type="EMBL" id="KIU27075.1"/>
    </source>
</evidence>
<dbReference type="SMART" id="SM00267">
    <property type="entry name" value="GGDEF"/>
    <property type="match status" value="1"/>
</dbReference>
<dbReference type="InterPro" id="IPR029787">
    <property type="entry name" value="Nucleotide_cyclase"/>
</dbReference>
<dbReference type="SUPFAM" id="SSF141868">
    <property type="entry name" value="EAL domain-like"/>
    <property type="match status" value="1"/>
</dbReference>
<dbReference type="Gene3D" id="3.20.20.450">
    <property type="entry name" value="EAL domain"/>
    <property type="match status" value="1"/>
</dbReference>
<dbReference type="InterPro" id="IPR052155">
    <property type="entry name" value="Biofilm_reg_signaling"/>
</dbReference>
<feature type="domain" description="GGDEF" evidence="2">
    <location>
        <begin position="159"/>
        <end position="290"/>
    </location>
</feature>
<dbReference type="SMART" id="SM00052">
    <property type="entry name" value="EAL"/>
    <property type="match status" value="1"/>
</dbReference>
<dbReference type="PANTHER" id="PTHR44757:SF2">
    <property type="entry name" value="BIOFILM ARCHITECTURE MAINTENANCE PROTEIN MBAA"/>
    <property type="match status" value="1"/>
</dbReference>
<sequence>MATASSDLVPPFSAAQEMLERDLELIPIPAVQVAREGDAFGFLSMNRAYRLAGLGVVADRSPMLALLASRIDAFLRSTEMRTDFDWSIGQVIDSRYYRVTFARPTPALRDRCQISFIDLTAQVHTERSLRREMTTDSLTGLPNREGFGDAIETAQKDQGRCAVLVIDLDRFGRLNACLGGLAGDELLITVARRIKGALRARDVLARIGGDEFGILMGIDDDQAEATWLAERIQRVLTAPFRLSDYEIGIECSVGIAHADESVEDAEELIRNAQFAAKRAKSGLQVESYQTQAFTLAREQFAMETALRRAIEERQLRLAFQPICDLSSGTIVSFEALARWRDPHGVEHDPGAFIPVAEESGLIVPLGRWAIEEAARTLRWWDEECGGSCGMRLAVNLSAIQMQRDDIAPVVEAALIRHDLTGDRLVLELTESAIVSDPDRIAGIMHALKSLGCTLAMDDFGTGYSNLAYLQKLPIDILKIDRSFVTGMLTDRDKIAIVRAVLSLAQALGMRTTAEGIESNDLAQTLAALGCTYGQGYLYARPLEAVDALSTIRAARASLTAASAI</sequence>
<reference evidence="3 4" key="1">
    <citation type="submission" date="2015-01" db="EMBL/GenBank/DDBJ databases">
        <title>Genome of Sphingomonas taxi strain 30a.</title>
        <authorList>
            <person name="Eevers N."/>
            <person name="Van Hamme J."/>
            <person name="Bottos E."/>
            <person name="Weyens N."/>
            <person name="Vangronsveld J."/>
        </authorList>
    </citation>
    <scope>NUCLEOTIDE SEQUENCE [LARGE SCALE GENOMIC DNA]</scope>
    <source>
        <strain evidence="3 4">30a</strain>
    </source>
</reference>
<dbReference type="Pfam" id="PF00990">
    <property type="entry name" value="GGDEF"/>
    <property type="match status" value="1"/>
</dbReference>
<dbReference type="CDD" id="cd01948">
    <property type="entry name" value="EAL"/>
    <property type="match status" value="1"/>
</dbReference>
<dbReference type="InterPro" id="IPR035919">
    <property type="entry name" value="EAL_sf"/>
</dbReference>
<dbReference type="EMBL" id="JXTP01000055">
    <property type="protein sequence ID" value="KIU27075.1"/>
    <property type="molecule type" value="Genomic_DNA"/>
</dbReference>
<dbReference type="InterPro" id="IPR001633">
    <property type="entry name" value="EAL_dom"/>
</dbReference>